<evidence type="ECO:0000313" key="3">
    <source>
        <dbReference type="Proteomes" id="UP000432196"/>
    </source>
</evidence>
<organism evidence="2 3">
    <name type="scientific">Bifidobacterium longum</name>
    <dbReference type="NCBI Taxonomy" id="216816"/>
    <lineage>
        <taxon>Bacteria</taxon>
        <taxon>Bacillati</taxon>
        <taxon>Actinomycetota</taxon>
        <taxon>Actinomycetes</taxon>
        <taxon>Bifidobacteriales</taxon>
        <taxon>Bifidobacteriaceae</taxon>
        <taxon>Bifidobacterium</taxon>
    </lineage>
</organism>
<protein>
    <submittedName>
        <fullName evidence="2">Uncharacterized protein</fullName>
    </submittedName>
</protein>
<dbReference type="RefSeq" id="WP_080826456.1">
    <property type="nucleotide sequence ID" value="NZ_CP043002.1"/>
</dbReference>
<accession>A0A1V8RFA4</accession>
<gene>
    <name evidence="2" type="ORF">GBI83_08560</name>
    <name evidence="1" type="ORF">GBI87_08660</name>
</gene>
<proteinExistence type="predicted"/>
<dbReference type="EMBL" id="WDWL01000011">
    <property type="protein sequence ID" value="KAB7071882.1"/>
    <property type="molecule type" value="Genomic_DNA"/>
</dbReference>
<dbReference type="AlphaFoldDB" id="A0A1V8RFA4"/>
<comment type="caution">
    <text evidence="2">The sequence shown here is derived from an EMBL/GenBank/DDBJ whole genome shotgun (WGS) entry which is preliminary data.</text>
</comment>
<evidence type="ECO:0000313" key="4">
    <source>
        <dbReference type="Proteomes" id="UP000467387"/>
    </source>
</evidence>
<evidence type="ECO:0000313" key="2">
    <source>
        <dbReference type="EMBL" id="KAB7071882.1"/>
    </source>
</evidence>
<sequence length="80" mass="8901">MSPQHETQRMKRQQALAVGRIDTASTLTDTLISIVNAIRDQGAPEDTFEHLTQALTGLNQTRRALAAASRSLYRHSEEQP</sequence>
<name>A0A1V8RFA4_BIFLN</name>
<dbReference type="EMBL" id="WDWU01000012">
    <property type="protein sequence ID" value="KAB7056523.1"/>
    <property type="molecule type" value="Genomic_DNA"/>
</dbReference>
<dbReference type="Proteomes" id="UP000467387">
    <property type="component" value="Unassembled WGS sequence"/>
</dbReference>
<reference evidence="3 4" key="1">
    <citation type="journal article" date="2019" name="Nat. Med.">
        <title>A library of human gut bacterial isolates paired with longitudinal multiomics data enables mechanistic microbiome research.</title>
        <authorList>
            <person name="Poyet M."/>
            <person name="Groussin M."/>
            <person name="Gibbons S.M."/>
            <person name="Avila-Pacheco J."/>
            <person name="Jiang X."/>
            <person name="Kearney S.M."/>
            <person name="Perrotta A.R."/>
            <person name="Berdy B."/>
            <person name="Zhao S."/>
            <person name="Lieberman T.D."/>
            <person name="Swanson P.K."/>
            <person name="Smith M."/>
            <person name="Roesemann S."/>
            <person name="Alexander J.E."/>
            <person name="Rich S.A."/>
            <person name="Livny J."/>
            <person name="Vlamakis H."/>
            <person name="Clish C."/>
            <person name="Bullock K."/>
            <person name="Deik A."/>
            <person name="Scott J."/>
            <person name="Pierce K.A."/>
            <person name="Xavier R.J."/>
            <person name="Alm E.J."/>
        </authorList>
    </citation>
    <scope>NUCLEOTIDE SEQUENCE [LARGE SCALE GENOMIC DNA]</scope>
    <source>
        <strain evidence="2 3">BIOML-A201</strain>
        <strain evidence="1 4">BIOML-A210</strain>
    </source>
</reference>
<dbReference type="Proteomes" id="UP000432196">
    <property type="component" value="Unassembled WGS sequence"/>
</dbReference>
<evidence type="ECO:0000313" key="1">
    <source>
        <dbReference type="EMBL" id="KAB7056523.1"/>
    </source>
</evidence>